<accession>A0A2A2K122</accession>
<name>A0A2A2K122_9BILA</name>
<dbReference type="Proteomes" id="UP000218231">
    <property type="component" value="Unassembled WGS sequence"/>
</dbReference>
<proteinExistence type="predicted"/>
<protein>
    <submittedName>
        <fullName evidence="2">Uncharacterized protein</fullName>
    </submittedName>
</protein>
<evidence type="ECO:0000313" key="3">
    <source>
        <dbReference type="Proteomes" id="UP000218231"/>
    </source>
</evidence>
<dbReference type="EMBL" id="LIAE01009888">
    <property type="protein sequence ID" value="PAV67657.1"/>
    <property type="molecule type" value="Genomic_DNA"/>
</dbReference>
<dbReference type="AlphaFoldDB" id="A0A2A2K122"/>
<comment type="caution">
    <text evidence="2">The sequence shown here is derived from an EMBL/GenBank/DDBJ whole genome shotgun (WGS) entry which is preliminary data.</text>
</comment>
<feature type="compositionally biased region" description="Basic and acidic residues" evidence="1">
    <location>
        <begin position="59"/>
        <end position="68"/>
    </location>
</feature>
<gene>
    <name evidence="2" type="ORF">WR25_18005</name>
</gene>
<evidence type="ECO:0000313" key="2">
    <source>
        <dbReference type="EMBL" id="PAV67657.1"/>
    </source>
</evidence>
<feature type="compositionally biased region" description="Basic and acidic residues" evidence="1">
    <location>
        <begin position="10"/>
        <end position="20"/>
    </location>
</feature>
<reference evidence="2 3" key="1">
    <citation type="journal article" date="2017" name="Curr. Biol.">
        <title>Genome architecture and evolution of a unichromosomal asexual nematode.</title>
        <authorList>
            <person name="Fradin H."/>
            <person name="Zegar C."/>
            <person name="Gutwein M."/>
            <person name="Lucas J."/>
            <person name="Kovtun M."/>
            <person name="Corcoran D."/>
            <person name="Baugh L.R."/>
            <person name="Kiontke K."/>
            <person name="Gunsalus K."/>
            <person name="Fitch D.H."/>
            <person name="Piano F."/>
        </authorList>
    </citation>
    <scope>NUCLEOTIDE SEQUENCE [LARGE SCALE GENOMIC DNA]</scope>
    <source>
        <strain evidence="2">PF1309</strain>
    </source>
</reference>
<feature type="region of interest" description="Disordered" evidence="1">
    <location>
        <begin position="228"/>
        <end position="252"/>
    </location>
</feature>
<organism evidence="2 3">
    <name type="scientific">Diploscapter pachys</name>
    <dbReference type="NCBI Taxonomy" id="2018661"/>
    <lineage>
        <taxon>Eukaryota</taxon>
        <taxon>Metazoa</taxon>
        <taxon>Ecdysozoa</taxon>
        <taxon>Nematoda</taxon>
        <taxon>Chromadorea</taxon>
        <taxon>Rhabditida</taxon>
        <taxon>Rhabditina</taxon>
        <taxon>Rhabditomorpha</taxon>
        <taxon>Rhabditoidea</taxon>
        <taxon>Rhabditidae</taxon>
        <taxon>Diploscapter</taxon>
    </lineage>
</organism>
<evidence type="ECO:0000256" key="1">
    <source>
        <dbReference type="SAM" id="MobiDB-lite"/>
    </source>
</evidence>
<feature type="region of interest" description="Disordered" evidence="1">
    <location>
        <begin position="1"/>
        <end position="81"/>
    </location>
</feature>
<sequence>MRGIMRQQGHQRDGQKRGDQSRPMGIAPGQQPHALRHQHRPAQRQDGAGGNAKGAIEGRQVEDRHANAQHDIAAAPETPPACHALARARGQRDDPCDDREQRRQYVDCHLIERQSSAPMPRHARVTRSRLINPAWARASTGARSVRTDDRPSAASFWQLSDRRDPQMLIRSLSHAHAMPHSFELQVAALAGPPRSGSIPNPGGPAASNEQIPLTLNSTYVVIRHGTEQATLETDAPPSRGPVAAAQRMAPRL</sequence>
<keyword evidence="3" id="KW-1185">Reference proteome</keyword>